<protein>
    <recommendedName>
        <fullName evidence="3">beta-mannosidase</fullName>
        <ecNumber evidence="3">3.2.1.25</ecNumber>
    </recommendedName>
</protein>
<dbReference type="InterPro" id="IPR008979">
    <property type="entry name" value="Galactose-bd-like_sf"/>
</dbReference>
<dbReference type="Pfam" id="PF22666">
    <property type="entry name" value="Glyco_hydro_2_N2"/>
    <property type="match status" value="1"/>
</dbReference>
<evidence type="ECO:0000259" key="6">
    <source>
        <dbReference type="Pfam" id="PF00703"/>
    </source>
</evidence>
<keyword evidence="4" id="KW-0378">Hydrolase</keyword>
<dbReference type="Proteomes" id="UP000652681">
    <property type="component" value="Unassembled WGS sequence"/>
</dbReference>
<evidence type="ECO:0000256" key="4">
    <source>
        <dbReference type="ARBA" id="ARBA00022801"/>
    </source>
</evidence>
<keyword evidence="9" id="KW-1185">Reference proteome</keyword>
<reference evidence="8" key="1">
    <citation type="submission" date="2020-09" db="EMBL/GenBank/DDBJ databases">
        <title>Taishania pollutisoli gen. nov., sp. nov., Isolated from Tetrabromobisphenol A-Contaminated Soil.</title>
        <authorList>
            <person name="Chen Q."/>
        </authorList>
    </citation>
    <scope>NUCLEOTIDE SEQUENCE</scope>
    <source>
        <strain evidence="8">CZZ-1</strain>
    </source>
</reference>
<dbReference type="InterPro" id="IPR017853">
    <property type="entry name" value="GH"/>
</dbReference>
<dbReference type="EMBL" id="JACVEL010000007">
    <property type="protein sequence ID" value="MBC9813073.1"/>
    <property type="molecule type" value="Genomic_DNA"/>
</dbReference>
<dbReference type="AlphaFoldDB" id="A0A8J6U076"/>
<proteinExistence type="inferred from homology"/>
<evidence type="ECO:0000256" key="3">
    <source>
        <dbReference type="ARBA" id="ARBA00012754"/>
    </source>
</evidence>
<dbReference type="InterPro" id="IPR050887">
    <property type="entry name" value="Beta-mannosidase_GH2"/>
</dbReference>
<evidence type="ECO:0000313" key="9">
    <source>
        <dbReference type="Proteomes" id="UP000652681"/>
    </source>
</evidence>
<feature type="domain" description="Beta-mannosidase-like galactose-binding" evidence="7">
    <location>
        <begin position="7"/>
        <end position="176"/>
    </location>
</feature>
<keyword evidence="5" id="KW-0326">Glycosidase</keyword>
<dbReference type="FunFam" id="3.20.20.80:FF:000050">
    <property type="entry name" value="Beta-mannosidase B"/>
    <property type="match status" value="1"/>
</dbReference>
<dbReference type="SUPFAM" id="SSF49785">
    <property type="entry name" value="Galactose-binding domain-like"/>
    <property type="match status" value="1"/>
</dbReference>
<gene>
    <name evidence="8" type="ORF">H9Y05_11395</name>
</gene>
<dbReference type="SUPFAM" id="SSF49303">
    <property type="entry name" value="beta-Galactosidase/glucuronidase domain"/>
    <property type="match status" value="1"/>
</dbReference>
<dbReference type="Gene3D" id="3.20.20.80">
    <property type="entry name" value="Glycosidases"/>
    <property type="match status" value="1"/>
</dbReference>
<evidence type="ECO:0000256" key="5">
    <source>
        <dbReference type="ARBA" id="ARBA00023295"/>
    </source>
</evidence>
<dbReference type="EC" id="3.2.1.25" evidence="3"/>
<dbReference type="RefSeq" id="WP_216714357.1">
    <property type="nucleotide sequence ID" value="NZ_JACVEL010000007.1"/>
</dbReference>
<dbReference type="GO" id="GO:0004567">
    <property type="term" value="F:beta-mannosidase activity"/>
    <property type="evidence" value="ECO:0007669"/>
    <property type="project" value="UniProtKB-EC"/>
</dbReference>
<dbReference type="Pfam" id="PF00703">
    <property type="entry name" value="Glyco_hydro_2"/>
    <property type="match status" value="1"/>
</dbReference>
<dbReference type="Gene3D" id="2.60.40.10">
    <property type="entry name" value="Immunoglobulins"/>
    <property type="match status" value="1"/>
</dbReference>
<name>A0A8J6U076_9FLAO</name>
<evidence type="ECO:0000313" key="8">
    <source>
        <dbReference type="EMBL" id="MBC9813073.1"/>
    </source>
</evidence>
<dbReference type="InterPro" id="IPR006102">
    <property type="entry name" value="Ig-like_GH2"/>
</dbReference>
<comment type="catalytic activity">
    <reaction evidence="1">
        <text>Hydrolysis of terminal, non-reducing beta-D-mannose residues in beta-D-mannosides.</text>
        <dbReference type="EC" id="3.2.1.25"/>
    </reaction>
</comment>
<evidence type="ECO:0000259" key="7">
    <source>
        <dbReference type="Pfam" id="PF22666"/>
    </source>
</evidence>
<dbReference type="GO" id="GO:0006516">
    <property type="term" value="P:glycoprotein catabolic process"/>
    <property type="evidence" value="ECO:0007669"/>
    <property type="project" value="TreeGrafter"/>
</dbReference>
<dbReference type="PANTHER" id="PTHR43730">
    <property type="entry name" value="BETA-MANNOSIDASE"/>
    <property type="match status" value="1"/>
</dbReference>
<sequence length="808" mass="93861">MDKIISWQFTNPKNNETVMLGSKGSIQEALIQNGYLPDPHVGMNEQLFGWIEEYEWELTSDFSITEEELTTRIIDLEFPSVDTYAKIYLNGELILTCDNAFLPYRMNINKLAKAGKNELRAVFTPPVMYHKDTYEKAAYKLPAPNDPDKIAIAPYTRKPQYQFGWDWTFRMNTIGFNKEVKITTYKENKILQSAVQTLSVQDSIATISISILLSNEVKNGLHWKSRLFGDVNWKKEGEWIKAIIQVKNPVLWWPVNYGEPFLYDDEWLLYDQSGETIDHINKQFGIRTAQLIQEKDAFGTSYEIAVNGKVIFCKGGDYIPQEVFPARVTDASVRFVIEQMARANFNMVRVWGGGYYPDDVFFEECDKKGIMVWQDFMFACAMYPGTSEFLSNVKREFDYHIPRMTSHPSVVLLNGNNEVEVAWRNWGFQLKYGLIGKSVKEIEQAYDDLFKKLIPERISEFSTVPYIHTSPLSNWGKSDYYNHGSQHYWGVWHGKDPIEDFGTKIGRFNAEYGFQSFPEYSTLSSVIEKKDWNLESEVMKLRQKSYVGNGMIKKHADILFGKAADFETFIYYSQLTQAKAVSMAISGHRADWPRCSGTLYWQVNDCWPAPTWSSMDYYGNWKALHYEAKKDYENIAVLAVERALNRKEFYLVSDWTQPYHTDVRFDFYDLSGKWLAQYSFFVDVEPQTVVSLPVFSLMEQPLNDYIVTATWKDRNGTELHRTFHNATTNRFSPVPSQPEIDLLTDANGQQKLVLTTDKPLINCWIYSESKPFHLNKNFETLLPGRHEFEVQRGGTFSKEEIRVRFVNQ</sequence>
<dbReference type="Gene3D" id="2.60.120.260">
    <property type="entry name" value="Galactose-binding domain-like"/>
    <property type="match status" value="1"/>
</dbReference>
<dbReference type="InterPro" id="IPR036156">
    <property type="entry name" value="Beta-gal/glucu_dom_sf"/>
</dbReference>
<evidence type="ECO:0000256" key="2">
    <source>
        <dbReference type="ARBA" id="ARBA00007401"/>
    </source>
</evidence>
<dbReference type="PANTHER" id="PTHR43730:SF1">
    <property type="entry name" value="BETA-MANNOSIDASE"/>
    <property type="match status" value="1"/>
</dbReference>
<feature type="domain" description="Glycoside hydrolase family 2 immunoglobulin-like beta-sandwich" evidence="6">
    <location>
        <begin position="180"/>
        <end position="287"/>
    </location>
</feature>
<accession>A0A8J6U076</accession>
<organism evidence="8 9">
    <name type="scientific">Taishania pollutisoli</name>
    <dbReference type="NCBI Taxonomy" id="2766479"/>
    <lineage>
        <taxon>Bacteria</taxon>
        <taxon>Pseudomonadati</taxon>
        <taxon>Bacteroidota</taxon>
        <taxon>Flavobacteriia</taxon>
        <taxon>Flavobacteriales</taxon>
        <taxon>Crocinitomicaceae</taxon>
        <taxon>Taishania</taxon>
    </lineage>
</organism>
<comment type="caution">
    <text evidence="8">The sequence shown here is derived from an EMBL/GenBank/DDBJ whole genome shotgun (WGS) entry which is preliminary data.</text>
</comment>
<evidence type="ECO:0000256" key="1">
    <source>
        <dbReference type="ARBA" id="ARBA00000829"/>
    </source>
</evidence>
<dbReference type="SUPFAM" id="SSF51445">
    <property type="entry name" value="(Trans)glycosidases"/>
    <property type="match status" value="1"/>
</dbReference>
<dbReference type="InterPro" id="IPR013783">
    <property type="entry name" value="Ig-like_fold"/>
</dbReference>
<comment type="similarity">
    <text evidence="2">Belongs to the glycosyl hydrolase 2 family.</text>
</comment>
<dbReference type="InterPro" id="IPR054593">
    <property type="entry name" value="Beta-mannosidase-like_N2"/>
</dbReference>
<dbReference type="GO" id="GO:0005975">
    <property type="term" value="P:carbohydrate metabolic process"/>
    <property type="evidence" value="ECO:0007669"/>
    <property type="project" value="InterPro"/>
</dbReference>